<keyword evidence="2 6" id="KW-0963">Cytoplasm</keyword>
<dbReference type="HOGENOM" id="CLU_035168_3_1_6"/>
<dbReference type="GO" id="GO:0016874">
    <property type="term" value="F:ligase activity"/>
    <property type="evidence" value="ECO:0007669"/>
    <property type="project" value="UniProtKB-KW"/>
</dbReference>
<dbReference type="UniPathway" id="UPA00538">
    <property type="reaction ID" value="UER00592"/>
</dbReference>
<dbReference type="PROSITE" id="PS01313">
    <property type="entry name" value="LIPB"/>
    <property type="match status" value="1"/>
</dbReference>
<dbReference type="RefSeq" id="WP_016353835.1">
    <property type="nucleotide sequence ID" value="NC_021291.1"/>
</dbReference>
<comment type="function">
    <text evidence="5 6 7">Catalyzes the transfer of endogenously produced octanoic acid from octanoyl-acyl-carrier-protein onto the lipoyl domains of lipoate-dependent enzymes. Lipoyl-ACP can also act as a substrate although octanoyl-ACP is likely to be the physiological substrate.</text>
</comment>
<accession>R4VPV4</accession>
<dbReference type="OrthoDB" id="9787061at2"/>
<comment type="subcellular location">
    <subcellularLocation>
        <location evidence="6">Cytoplasm</location>
    </subcellularLocation>
</comment>
<dbReference type="PANTHER" id="PTHR10993">
    <property type="entry name" value="OCTANOYLTRANSFERASE"/>
    <property type="match status" value="1"/>
</dbReference>
<keyword evidence="3 6" id="KW-0808">Transferase</keyword>
<dbReference type="Gene3D" id="3.30.930.10">
    <property type="entry name" value="Bira Bifunctional Protein, Domain 2"/>
    <property type="match status" value="1"/>
</dbReference>
<keyword evidence="4 6" id="KW-0012">Acyltransferase</keyword>
<evidence type="ECO:0000259" key="11">
    <source>
        <dbReference type="PROSITE" id="PS51733"/>
    </source>
</evidence>
<dbReference type="Proteomes" id="UP000017881">
    <property type="component" value="Chromosome"/>
</dbReference>
<evidence type="ECO:0000256" key="10">
    <source>
        <dbReference type="PIRSR" id="PIRSR016262-3"/>
    </source>
</evidence>
<gene>
    <name evidence="6" type="primary">lipB</name>
    <name evidence="12" type="ORF">SPISAL_07170</name>
</gene>
<dbReference type="KEGG" id="ssal:SPISAL_07170"/>
<evidence type="ECO:0000256" key="1">
    <source>
        <dbReference type="ARBA" id="ARBA00004821"/>
    </source>
</evidence>
<dbReference type="AlphaFoldDB" id="R4VPV4"/>
<evidence type="ECO:0000256" key="7">
    <source>
        <dbReference type="PIRNR" id="PIRNR016262"/>
    </source>
</evidence>
<evidence type="ECO:0000313" key="13">
    <source>
        <dbReference type="Proteomes" id="UP000017881"/>
    </source>
</evidence>
<dbReference type="GO" id="GO:0009249">
    <property type="term" value="P:protein lipoylation"/>
    <property type="evidence" value="ECO:0007669"/>
    <property type="project" value="InterPro"/>
</dbReference>
<dbReference type="eggNOG" id="COG0321">
    <property type="taxonomic scope" value="Bacteria"/>
</dbReference>
<evidence type="ECO:0000256" key="6">
    <source>
        <dbReference type="HAMAP-Rule" id="MF_00013"/>
    </source>
</evidence>
<comment type="similarity">
    <text evidence="6 7">Belongs to the LipB family.</text>
</comment>
<comment type="catalytic activity">
    <reaction evidence="6 7">
        <text>octanoyl-[ACP] + L-lysyl-[protein] = N(6)-octanoyl-L-lysyl-[protein] + holo-[ACP] + H(+)</text>
        <dbReference type="Rhea" id="RHEA:17665"/>
        <dbReference type="Rhea" id="RHEA-COMP:9636"/>
        <dbReference type="Rhea" id="RHEA-COMP:9685"/>
        <dbReference type="Rhea" id="RHEA-COMP:9752"/>
        <dbReference type="Rhea" id="RHEA-COMP:9928"/>
        <dbReference type="ChEBI" id="CHEBI:15378"/>
        <dbReference type="ChEBI" id="CHEBI:29969"/>
        <dbReference type="ChEBI" id="CHEBI:64479"/>
        <dbReference type="ChEBI" id="CHEBI:78463"/>
        <dbReference type="ChEBI" id="CHEBI:78809"/>
        <dbReference type="EC" id="2.3.1.181"/>
    </reaction>
</comment>
<dbReference type="CDD" id="cd16444">
    <property type="entry name" value="LipB"/>
    <property type="match status" value="1"/>
</dbReference>
<feature type="binding site" evidence="6 9">
    <location>
        <begin position="71"/>
        <end position="78"/>
    </location>
    <ligand>
        <name>substrate</name>
    </ligand>
</feature>
<evidence type="ECO:0000256" key="3">
    <source>
        <dbReference type="ARBA" id="ARBA00022679"/>
    </source>
</evidence>
<organism evidence="12 13">
    <name type="scientific">Spiribacter salinus M19-40</name>
    <dbReference type="NCBI Taxonomy" id="1260251"/>
    <lineage>
        <taxon>Bacteria</taxon>
        <taxon>Pseudomonadati</taxon>
        <taxon>Pseudomonadota</taxon>
        <taxon>Gammaproteobacteria</taxon>
        <taxon>Chromatiales</taxon>
        <taxon>Ectothiorhodospiraceae</taxon>
        <taxon>Spiribacter</taxon>
    </lineage>
</organism>
<dbReference type="PANTHER" id="PTHR10993:SF7">
    <property type="entry name" value="LIPOYLTRANSFERASE 2, MITOCHONDRIAL-RELATED"/>
    <property type="match status" value="1"/>
</dbReference>
<comment type="pathway">
    <text evidence="1 6 7">Protein modification; protein lipoylation via endogenous pathway; protein N(6)-(lipoyl)lysine from octanoyl-[acyl-carrier-protein]: step 1/2.</text>
</comment>
<keyword evidence="12" id="KW-0436">Ligase</keyword>
<dbReference type="GO" id="GO:0005737">
    <property type="term" value="C:cytoplasm"/>
    <property type="evidence" value="ECO:0007669"/>
    <property type="project" value="UniProtKB-SubCell"/>
</dbReference>
<feature type="binding site" evidence="6 9">
    <location>
        <begin position="138"/>
        <end position="140"/>
    </location>
    <ligand>
        <name>substrate</name>
    </ligand>
</feature>
<evidence type="ECO:0000256" key="9">
    <source>
        <dbReference type="PIRSR" id="PIRSR016262-2"/>
    </source>
</evidence>
<evidence type="ECO:0000256" key="4">
    <source>
        <dbReference type="ARBA" id="ARBA00023315"/>
    </source>
</evidence>
<evidence type="ECO:0000256" key="5">
    <source>
        <dbReference type="ARBA" id="ARBA00024732"/>
    </source>
</evidence>
<dbReference type="InterPro" id="IPR020605">
    <property type="entry name" value="Octanoyltransferase_CS"/>
</dbReference>
<dbReference type="PROSITE" id="PS51733">
    <property type="entry name" value="BPL_LPL_CATALYTIC"/>
    <property type="match status" value="1"/>
</dbReference>
<proteinExistence type="inferred from homology"/>
<dbReference type="PIRSF" id="PIRSF016262">
    <property type="entry name" value="LPLase"/>
    <property type="match status" value="1"/>
</dbReference>
<evidence type="ECO:0000256" key="2">
    <source>
        <dbReference type="ARBA" id="ARBA00022490"/>
    </source>
</evidence>
<evidence type="ECO:0000256" key="8">
    <source>
        <dbReference type="PIRSR" id="PIRSR016262-1"/>
    </source>
</evidence>
<protein>
    <recommendedName>
        <fullName evidence="6 7">Octanoyltransferase</fullName>
        <ecNumber evidence="6 7">2.3.1.181</ecNumber>
    </recommendedName>
    <alternativeName>
        <fullName evidence="6">Lipoate-protein ligase B</fullName>
    </alternativeName>
    <alternativeName>
        <fullName evidence="6">Lipoyl/octanoyl transferase</fullName>
    </alternativeName>
    <alternativeName>
        <fullName evidence="6">Octanoyl-[acyl-carrier-protein]-protein N-octanoyltransferase</fullName>
    </alternativeName>
</protein>
<dbReference type="NCBIfam" id="TIGR00214">
    <property type="entry name" value="lipB"/>
    <property type="match status" value="1"/>
</dbReference>
<keyword evidence="13" id="KW-1185">Reference proteome</keyword>
<feature type="binding site" evidence="6 9">
    <location>
        <begin position="151"/>
        <end position="153"/>
    </location>
    <ligand>
        <name>substrate</name>
    </ligand>
</feature>
<dbReference type="NCBIfam" id="NF010922">
    <property type="entry name" value="PRK14342.1"/>
    <property type="match status" value="1"/>
</dbReference>
<comment type="miscellaneous">
    <text evidence="6">In the reaction, the free carboxyl group of octanoic acid is attached via an amide linkage to the epsilon-amino group of a specific lysine residue of lipoyl domains of lipoate-dependent enzymes.</text>
</comment>
<dbReference type="HAMAP" id="MF_00013">
    <property type="entry name" value="LipB"/>
    <property type="match status" value="1"/>
</dbReference>
<dbReference type="EMBL" id="CP005963">
    <property type="protein sequence ID" value="AGM41528.1"/>
    <property type="molecule type" value="Genomic_DNA"/>
</dbReference>
<feature type="site" description="Lowers pKa of active site Cys" evidence="6 10">
    <location>
        <position position="135"/>
    </location>
</feature>
<dbReference type="InterPro" id="IPR004143">
    <property type="entry name" value="BPL_LPL_catalytic"/>
</dbReference>
<sequence>MSPAEPCVRDLGLADYEITWSAMRRFTDDRGPDTRDEIWRVEHPPVFTLGQAGRQEHVLDAGTIPLVQTDRGGQVTYHGPGQAVIYPLLDLRRHGLGPRRLVSLLESTVVDWLATMGIDAAPRADAPGVYVGPAKIAALGLRIRRGFSYHGLAVNVAMDLTPYQRINPCGHAELPVTDLARLGVERSLDTAFAELTHQLLKGLGRR</sequence>
<dbReference type="PATRIC" id="fig|1260251.3.peg.1450"/>
<dbReference type="GO" id="GO:0033819">
    <property type="term" value="F:lipoyl(octanoyl) transferase activity"/>
    <property type="evidence" value="ECO:0007669"/>
    <property type="project" value="UniProtKB-EC"/>
</dbReference>
<evidence type="ECO:0000313" key="12">
    <source>
        <dbReference type="EMBL" id="AGM41528.1"/>
    </source>
</evidence>
<feature type="active site" description="Acyl-thioester intermediate" evidence="6 8">
    <location>
        <position position="169"/>
    </location>
</feature>
<dbReference type="Pfam" id="PF21948">
    <property type="entry name" value="LplA-B_cat"/>
    <property type="match status" value="1"/>
</dbReference>
<dbReference type="EC" id="2.3.1.181" evidence="6 7"/>
<dbReference type="FunFam" id="3.30.930.10:FF:000020">
    <property type="entry name" value="Octanoyltransferase"/>
    <property type="match status" value="1"/>
</dbReference>
<dbReference type="InterPro" id="IPR000544">
    <property type="entry name" value="Octanoyltransferase"/>
</dbReference>
<reference evidence="12 13" key="1">
    <citation type="journal article" date="2013" name="Genome Announc.">
        <title>Draft Genome of Spiribacter salinus M19-40, an Abundant Gammaproteobacterium in Aquatic Hypersaline Environments.</title>
        <authorList>
            <person name="Leon M.J."/>
            <person name="Ghai R."/>
            <person name="Fernandez A.B."/>
            <person name="Sanchez-Porro C."/>
            <person name="Rodriguez-Valera F."/>
            <person name="Ventosa A."/>
        </authorList>
    </citation>
    <scope>NUCLEOTIDE SEQUENCE [LARGE SCALE GENOMIC DNA]</scope>
    <source>
        <strain evidence="12">M19-40</strain>
    </source>
</reference>
<feature type="domain" description="BPL/LPL catalytic" evidence="11">
    <location>
        <begin position="32"/>
        <end position="206"/>
    </location>
</feature>
<name>R4VPV4_9GAMM</name>
<dbReference type="InterPro" id="IPR045864">
    <property type="entry name" value="aa-tRNA-synth_II/BPL/LPL"/>
</dbReference>
<dbReference type="SUPFAM" id="SSF55681">
    <property type="entry name" value="Class II aaRS and biotin synthetases"/>
    <property type="match status" value="1"/>
</dbReference>